<dbReference type="PANTHER" id="PTHR44591:SF3">
    <property type="entry name" value="RESPONSE REGULATORY DOMAIN-CONTAINING PROTEIN"/>
    <property type="match status" value="1"/>
</dbReference>
<dbReference type="InterPro" id="IPR011006">
    <property type="entry name" value="CheY-like_superfamily"/>
</dbReference>
<evidence type="ECO:0000259" key="3">
    <source>
        <dbReference type="PROSITE" id="PS50110"/>
    </source>
</evidence>
<evidence type="ECO:0000313" key="7">
    <source>
        <dbReference type="Proteomes" id="UP000256345"/>
    </source>
</evidence>
<dbReference type="GO" id="GO:0000160">
    <property type="term" value="P:phosphorelay signal transduction system"/>
    <property type="evidence" value="ECO:0007669"/>
    <property type="project" value="InterPro"/>
</dbReference>
<evidence type="ECO:0000313" key="4">
    <source>
        <dbReference type="EMBL" id="AKJ05137.1"/>
    </source>
</evidence>
<evidence type="ECO:0000313" key="5">
    <source>
        <dbReference type="EMBL" id="REG35832.1"/>
    </source>
</evidence>
<dbReference type="PANTHER" id="PTHR44591">
    <property type="entry name" value="STRESS RESPONSE REGULATOR PROTEIN 1"/>
    <property type="match status" value="1"/>
</dbReference>
<dbReference type="EMBL" id="CP011509">
    <property type="protein sequence ID" value="AKJ05137.1"/>
    <property type="molecule type" value="Genomic_DNA"/>
</dbReference>
<keyword evidence="7" id="KW-1185">Reference proteome</keyword>
<dbReference type="SUPFAM" id="SSF52172">
    <property type="entry name" value="CheY-like"/>
    <property type="match status" value="1"/>
</dbReference>
<sequence>MPVPSPVVLVVEDETDLREIIQDVLAGEGYQVTCAVDGAEALELLAGGLRPRLVLLDFYMPRLDGWAFLEQLRTGLGLGEVPVVAISGSVVSHPSVTAVLQKPFDITELLEIAQRFAR</sequence>
<dbReference type="Pfam" id="PF00072">
    <property type="entry name" value="Response_reg"/>
    <property type="match status" value="1"/>
</dbReference>
<dbReference type="InterPro" id="IPR001789">
    <property type="entry name" value="Sig_transdc_resp-reg_receiver"/>
</dbReference>
<dbReference type="RefSeq" id="WP_047858752.1">
    <property type="nucleotide sequence ID" value="NZ_CP011509.1"/>
</dbReference>
<dbReference type="SMART" id="SM00448">
    <property type="entry name" value="REC"/>
    <property type="match status" value="1"/>
</dbReference>
<evidence type="ECO:0000256" key="1">
    <source>
        <dbReference type="ARBA" id="ARBA00022553"/>
    </source>
</evidence>
<dbReference type="Proteomes" id="UP000256345">
    <property type="component" value="Unassembled WGS sequence"/>
</dbReference>
<evidence type="ECO:0000313" key="6">
    <source>
        <dbReference type="Proteomes" id="UP000035579"/>
    </source>
</evidence>
<name>A0AAC8QCE6_9BACT</name>
<reference evidence="4 6" key="1">
    <citation type="submission" date="2015-05" db="EMBL/GenBank/DDBJ databases">
        <title>Genome assembly of Archangium gephyra DSM 2261.</title>
        <authorList>
            <person name="Sharma G."/>
            <person name="Subramanian S."/>
        </authorList>
    </citation>
    <scope>NUCLEOTIDE SEQUENCE [LARGE SCALE GENOMIC DNA]</scope>
    <source>
        <strain evidence="4 6">DSM 2261</strain>
    </source>
</reference>
<dbReference type="PROSITE" id="PS50110">
    <property type="entry name" value="RESPONSE_REGULATORY"/>
    <property type="match status" value="1"/>
</dbReference>
<proteinExistence type="predicted"/>
<evidence type="ECO:0000256" key="2">
    <source>
        <dbReference type="PROSITE-ProRule" id="PRU00169"/>
    </source>
</evidence>
<reference evidence="5 7" key="2">
    <citation type="submission" date="2018-08" db="EMBL/GenBank/DDBJ databases">
        <title>Genomic Encyclopedia of Archaeal and Bacterial Type Strains, Phase II (KMG-II): from individual species to whole genera.</title>
        <authorList>
            <person name="Goeker M."/>
        </authorList>
    </citation>
    <scope>NUCLEOTIDE SEQUENCE [LARGE SCALE GENOMIC DNA]</scope>
    <source>
        <strain evidence="5 7">DSM 2261</strain>
    </source>
</reference>
<gene>
    <name evidence="4" type="ORF">AA314_06763</name>
    <name evidence="5" type="ORF">ATI61_102205</name>
</gene>
<dbReference type="KEGG" id="age:AA314_06763"/>
<dbReference type="InterPro" id="IPR050595">
    <property type="entry name" value="Bact_response_regulator"/>
</dbReference>
<organism evidence="4 6">
    <name type="scientific">Archangium gephyra</name>
    <dbReference type="NCBI Taxonomy" id="48"/>
    <lineage>
        <taxon>Bacteria</taxon>
        <taxon>Pseudomonadati</taxon>
        <taxon>Myxococcota</taxon>
        <taxon>Myxococcia</taxon>
        <taxon>Myxococcales</taxon>
        <taxon>Cystobacterineae</taxon>
        <taxon>Archangiaceae</taxon>
        <taxon>Archangium</taxon>
    </lineage>
</organism>
<feature type="domain" description="Response regulatory" evidence="3">
    <location>
        <begin position="7"/>
        <end position="117"/>
    </location>
</feature>
<keyword evidence="1 2" id="KW-0597">Phosphoprotein</keyword>
<dbReference type="Gene3D" id="3.40.50.2300">
    <property type="match status" value="1"/>
</dbReference>
<accession>A0AAC8QCE6</accession>
<dbReference type="Proteomes" id="UP000035579">
    <property type="component" value="Chromosome"/>
</dbReference>
<feature type="modified residue" description="4-aspartylphosphate" evidence="2">
    <location>
        <position position="57"/>
    </location>
</feature>
<dbReference type="AlphaFoldDB" id="A0AAC8QCE6"/>
<protein>
    <submittedName>
        <fullName evidence="4">C4-dicarboxylate transport transcriptional regulatory protein</fullName>
    </submittedName>
    <submittedName>
        <fullName evidence="5">Response regulator receiver domain-containing protein</fullName>
    </submittedName>
</protein>
<dbReference type="EMBL" id="QUMU01000002">
    <property type="protein sequence ID" value="REG35832.1"/>
    <property type="molecule type" value="Genomic_DNA"/>
</dbReference>